<evidence type="ECO:0000313" key="3">
    <source>
        <dbReference type="EMBL" id="MBB4570553.1"/>
    </source>
</evidence>
<gene>
    <name evidence="3" type="ORF">GGE60_004692</name>
</gene>
<name>A0A7W6ZYL7_9HYPH</name>
<comment type="caution">
    <text evidence="3">The sequence shown here is derived from an EMBL/GenBank/DDBJ whole genome shotgun (WGS) entry which is preliminary data.</text>
</comment>
<protein>
    <submittedName>
        <fullName evidence="3">Uncharacterized protein (DUF983 family)</fullName>
    </submittedName>
</protein>
<reference evidence="3 4" key="1">
    <citation type="submission" date="2020-08" db="EMBL/GenBank/DDBJ databases">
        <title>Genomic Encyclopedia of Type Strains, Phase IV (KMG-V): Genome sequencing to study the core and pangenomes of soil and plant-associated prokaryotes.</title>
        <authorList>
            <person name="Whitman W."/>
        </authorList>
    </citation>
    <scope>NUCLEOTIDE SEQUENCE [LARGE SCALE GENOMIC DNA]</scope>
    <source>
        <strain evidence="3 4">SEMIA 492</strain>
    </source>
</reference>
<dbReference type="GeneID" id="32526327"/>
<keyword evidence="2" id="KW-1133">Transmembrane helix</keyword>
<dbReference type="EMBL" id="JACIIG010000014">
    <property type="protein sequence ID" value="MBB4570553.1"/>
    <property type="molecule type" value="Genomic_DNA"/>
</dbReference>
<organism evidence="3 4">
    <name type="scientific">Rhizobium leucaenae</name>
    <dbReference type="NCBI Taxonomy" id="29450"/>
    <lineage>
        <taxon>Bacteria</taxon>
        <taxon>Pseudomonadati</taxon>
        <taxon>Pseudomonadota</taxon>
        <taxon>Alphaproteobacteria</taxon>
        <taxon>Hyphomicrobiales</taxon>
        <taxon>Rhizobiaceae</taxon>
        <taxon>Rhizobium/Agrobacterium group</taxon>
        <taxon>Rhizobium</taxon>
    </lineage>
</organism>
<keyword evidence="4" id="KW-1185">Reference proteome</keyword>
<dbReference type="InterPro" id="IPR009325">
    <property type="entry name" value="DUF983"/>
</dbReference>
<keyword evidence="2" id="KW-0472">Membrane</keyword>
<dbReference type="Proteomes" id="UP000543836">
    <property type="component" value="Unassembled WGS sequence"/>
</dbReference>
<evidence type="ECO:0000256" key="2">
    <source>
        <dbReference type="SAM" id="Phobius"/>
    </source>
</evidence>
<dbReference type="Pfam" id="PF06170">
    <property type="entry name" value="DUF983"/>
    <property type="match status" value="1"/>
</dbReference>
<keyword evidence="2" id="KW-0812">Transmembrane</keyword>
<dbReference type="RefSeq" id="WP_028754038.1">
    <property type="nucleotide sequence ID" value="NZ_JACIIG010000014.1"/>
</dbReference>
<feature type="region of interest" description="Disordered" evidence="1">
    <location>
        <begin position="1"/>
        <end position="20"/>
    </location>
</feature>
<sequence>MTSSPSDPIIRFGGPDQAERPLGRSIARGLLNRCPRCGTGKLFKAFLKPVDHCAACDEALFHQRADDLPPYLVVLVLGHVVVGGYMLTDMAYHLPIWAHLAIWAPITVITALAVIQPIKGGVIGLQWALRMHGFGGHDDSPEEWDRGNGRS</sequence>
<feature type="transmembrane region" description="Helical" evidence="2">
    <location>
        <begin position="68"/>
        <end position="88"/>
    </location>
</feature>
<evidence type="ECO:0000313" key="4">
    <source>
        <dbReference type="Proteomes" id="UP000543836"/>
    </source>
</evidence>
<proteinExistence type="predicted"/>
<dbReference type="NCBIfam" id="NF004633">
    <property type="entry name" value="PRK05978.1"/>
    <property type="match status" value="1"/>
</dbReference>
<dbReference type="OrthoDB" id="9799456at2"/>
<feature type="transmembrane region" description="Helical" evidence="2">
    <location>
        <begin position="94"/>
        <end position="115"/>
    </location>
</feature>
<evidence type="ECO:0000256" key="1">
    <source>
        <dbReference type="SAM" id="MobiDB-lite"/>
    </source>
</evidence>
<dbReference type="AlphaFoldDB" id="A0A7W6ZYL7"/>
<accession>A0A7W6ZYL7</accession>